<dbReference type="EMBL" id="SWLB01000013">
    <property type="protein sequence ID" value="KAF3330653.1"/>
    <property type="molecule type" value="Genomic_DNA"/>
</dbReference>
<dbReference type="PANTHER" id="PTHR32467">
    <property type="entry name" value="AP2-LIKE ETHYLENE-RESPONSIVE TRANSCRIPTION FACTOR"/>
    <property type="match status" value="1"/>
</dbReference>
<dbReference type="InterPro" id="IPR036955">
    <property type="entry name" value="AP2/ERF_dom_sf"/>
</dbReference>
<keyword evidence="3" id="KW-0238">DNA-binding</keyword>
<evidence type="ECO:0000313" key="10">
    <source>
        <dbReference type="Proteomes" id="UP000623129"/>
    </source>
</evidence>
<gene>
    <name evidence="9" type="ORF">FCM35_KLT04007</name>
</gene>
<evidence type="ECO:0000256" key="6">
    <source>
        <dbReference type="ARBA" id="ARBA00037973"/>
    </source>
</evidence>
<comment type="similarity">
    <text evidence="6">Belongs to the AP2/ERF transcription factor family. AP2 subfamily.</text>
</comment>
<name>A0A833R701_9POAL</name>
<dbReference type="GO" id="GO:0003700">
    <property type="term" value="F:DNA-binding transcription factor activity"/>
    <property type="evidence" value="ECO:0007669"/>
    <property type="project" value="InterPro"/>
</dbReference>
<dbReference type="PROSITE" id="PS51032">
    <property type="entry name" value="AP2_ERF"/>
    <property type="match status" value="2"/>
</dbReference>
<dbReference type="InterPro" id="IPR001471">
    <property type="entry name" value="AP2/ERF_dom"/>
</dbReference>
<accession>A0A833R701</accession>
<feature type="domain" description="AP2/ERF" evidence="8">
    <location>
        <begin position="104"/>
        <end position="163"/>
    </location>
</feature>
<comment type="caution">
    <text evidence="9">The sequence shown here is derived from an EMBL/GenBank/DDBJ whole genome shotgun (WGS) entry which is preliminary data.</text>
</comment>
<keyword evidence="10" id="KW-1185">Reference proteome</keyword>
<evidence type="ECO:0000256" key="5">
    <source>
        <dbReference type="ARBA" id="ARBA00023242"/>
    </source>
</evidence>
<dbReference type="AlphaFoldDB" id="A0A833R701"/>
<dbReference type="Pfam" id="PF00847">
    <property type="entry name" value="AP2"/>
    <property type="match status" value="1"/>
</dbReference>
<dbReference type="SUPFAM" id="SSF54171">
    <property type="entry name" value="DNA-binding domain"/>
    <property type="match status" value="2"/>
</dbReference>
<keyword evidence="4" id="KW-0804">Transcription</keyword>
<evidence type="ECO:0000313" key="9">
    <source>
        <dbReference type="EMBL" id="KAF3330653.1"/>
    </source>
</evidence>
<organism evidence="9 10">
    <name type="scientific">Carex littledalei</name>
    <dbReference type="NCBI Taxonomy" id="544730"/>
    <lineage>
        <taxon>Eukaryota</taxon>
        <taxon>Viridiplantae</taxon>
        <taxon>Streptophyta</taxon>
        <taxon>Embryophyta</taxon>
        <taxon>Tracheophyta</taxon>
        <taxon>Spermatophyta</taxon>
        <taxon>Magnoliopsida</taxon>
        <taxon>Liliopsida</taxon>
        <taxon>Poales</taxon>
        <taxon>Cyperaceae</taxon>
        <taxon>Cyperoideae</taxon>
        <taxon>Cariceae</taxon>
        <taxon>Carex</taxon>
        <taxon>Carex subgen. Euthyceras</taxon>
    </lineage>
</organism>
<evidence type="ECO:0000256" key="3">
    <source>
        <dbReference type="ARBA" id="ARBA00023125"/>
    </source>
</evidence>
<proteinExistence type="inferred from homology"/>
<comment type="subcellular location">
    <subcellularLocation>
        <location evidence="1">Nucleus</location>
    </subcellularLocation>
</comment>
<dbReference type="Proteomes" id="UP000623129">
    <property type="component" value="Unassembled WGS sequence"/>
</dbReference>
<evidence type="ECO:0000256" key="7">
    <source>
        <dbReference type="SAM" id="MobiDB-lite"/>
    </source>
</evidence>
<feature type="domain" description="AP2/ERF" evidence="8">
    <location>
        <begin position="1"/>
        <end position="68"/>
    </location>
</feature>
<dbReference type="GO" id="GO:0003677">
    <property type="term" value="F:DNA binding"/>
    <property type="evidence" value="ECO:0007669"/>
    <property type="project" value="UniProtKB-KW"/>
</dbReference>
<dbReference type="PANTHER" id="PTHR32467:SF97">
    <property type="entry name" value="ETHYLENE-RESPONSIVE TRANSCRIPTION FACTOR WRI1"/>
    <property type="match status" value="1"/>
</dbReference>
<dbReference type="CDD" id="cd00018">
    <property type="entry name" value="AP2"/>
    <property type="match status" value="1"/>
</dbReference>
<evidence type="ECO:0000256" key="2">
    <source>
        <dbReference type="ARBA" id="ARBA00023015"/>
    </source>
</evidence>
<keyword evidence="2" id="KW-0805">Transcription regulation</keyword>
<dbReference type="OrthoDB" id="207175at2759"/>
<evidence type="ECO:0000256" key="1">
    <source>
        <dbReference type="ARBA" id="ARBA00004123"/>
    </source>
</evidence>
<dbReference type="InterPro" id="IPR016177">
    <property type="entry name" value="DNA-bd_dom_sf"/>
</dbReference>
<evidence type="ECO:0000256" key="4">
    <source>
        <dbReference type="ARBA" id="ARBA00023163"/>
    </source>
</evidence>
<dbReference type="Gene3D" id="3.30.730.10">
    <property type="entry name" value="AP2/ERF domain"/>
    <property type="match status" value="2"/>
</dbReference>
<dbReference type="SMART" id="SM00380">
    <property type="entry name" value="AP2"/>
    <property type="match status" value="2"/>
</dbReference>
<feature type="region of interest" description="Disordered" evidence="7">
    <location>
        <begin position="173"/>
        <end position="197"/>
    </location>
</feature>
<sequence length="266" mass="30903">MSRHRVTGKYEAHLWDKHCWNPQQTKKGKQVNFVMGFVGAYDNEKDAAQTYDLAALKYWGRETMLNLPFENHMEEYERMKHMTREEYLASLRRRSSGFARGVSKYRGVASRHHHNGRWEARIGRVYGSKYLYLGTYSTEEEAAQAYDLAAIEFRGPHAMTNFDISCYTDNTQLLSHTQPENPPRQKPCQSEPKESDPIKLIEPVGLITEENSIGHLMGDLCMEQQHIEKYPKISDMEMDASDLSDMLDLFDADRFEDDIASLFEEK</sequence>
<protein>
    <submittedName>
        <fullName evidence="9">Ethylene-responsive transcription factor WRI1-like protein</fullName>
    </submittedName>
</protein>
<evidence type="ECO:0000259" key="8">
    <source>
        <dbReference type="PROSITE" id="PS51032"/>
    </source>
</evidence>
<dbReference type="GO" id="GO:0005634">
    <property type="term" value="C:nucleus"/>
    <property type="evidence" value="ECO:0007669"/>
    <property type="project" value="UniProtKB-SubCell"/>
</dbReference>
<keyword evidence="5" id="KW-0539">Nucleus</keyword>
<reference evidence="9" key="1">
    <citation type="submission" date="2020-01" db="EMBL/GenBank/DDBJ databases">
        <title>Genome sequence of Kobresia littledalei, the first chromosome-level genome in the family Cyperaceae.</title>
        <authorList>
            <person name="Qu G."/>
        </authorList>
    </citation>
    <scope>NUCLEOTIDE SEQUENCE</scope>
    <source>
        <strain evidence="9">C.B.Clarke</strain>
        <tissue evidence="9">Leaf</tissue>
    </source>
</reference>